<dbReference type="RefSeq" id="XP_035695018.1">
    <property type="nucleotide sequence ID" value="XM_035839125.1"/>
</dbReference>
<dbReference type="Pfam" id="PF20478">
    <property type="entry name" value="P2RX7_C"/>
    <property type="match status" value="1"/>
</dbReference>
<sequence>MLDILETVMADAYMSDSSDDGVNSQNSTLYDSSDSDVSLDLDNIQPYMHEPQQEREEPQNEGEAAVPGAVGPGNLQAVPIAAWDGIDVETEAWRMEEGQLQIWCRCGNCNYMDTVRECVCCHDLVELTDPPPVVVEDFDNGGRGVGVGPDQLKCITLDSEFHPICILRAALKTALLQRQNLGLENVREPLSYRILRLSAYRQFTCWVHKRRLGKGVRRVAPSCAVLRIRQEYPSPDGNYVGFLEADD</sequence>
<proteinExistence type="predicted"/>
<feature type="domain" description="P2X purinoreceptor 7 intracellular" evidence="2">
    <location>
        <begin position="153"/>
        <end position="242"/>
    </location>
</feature>
<dbReference type="AlphaFoldDB" id="A0A9J7M6E4"/>
<organism evidence="3 4">
    <name type="scientific">Branchiostoma floridae</name>
    <name type="common">Florida lancelet</name>
    <name type="synonym">Amphioxus</name>
    <dbReference type="NCBI Taxonomy" id="7739"/>
    <lineage>
        <taxon>Eukaryota</taxon>
        <taxon>Metazoa</taxon>
        <taxon>Chordata</taxon>
        <taxon>Cephalochordata</taxon>
        <taxon>Leptocardii</taxon>
        <taxon>Amphioxiformes</taxon>
        <taxon>Branchiostomatidae</taxon>
        <taxon>Branchiostoma</taxon>
    </lineage>
</organism>
<dbReference type="OrthoDB" id="5798249at2759"/>
<dbReference type="KEGG" id="bfo:118428880"/>
<keyword evidence="3" id="KW-1185">Reference proteome</keyword>
<evidence type="ECO:0000259" key="2">
    <source>
        <dbReference type="Pfam" id="PF20478"/>
    </source>
</evidence>
<accession>A0A9J7M6E4</accession>
<reference evidence="4" key="2">
    <citation type="submission" date="2025-08" db="UniProtKB">
        <authorList>
            <consortium name="RefSeq"/>
        </authorList>
    </citation>
    <scope>IDENTIFICATION</scope>
    <source>
        <strain evidence="4">S238N-H82</strain>
        <tissue evidence="4">Testes</tissue>
    </source>
</reference>
<dbReference type="Proteomes" id="UP000001554">
    <property type="component" value="Chromosome 13"/>
</dbReference>
<reference evidence="3" key="1">
    <citation type="journal article" date="2020" name="Nat. Ecol. Evol.">
        <title>Deeply conserved synteny resolves early events in vertebrate evolution.</title>
        <authorList>
            <person name="Simakov O."/>
            <person name="Marletaz F."/>
            <person name="Yue J.X."/>
            <person name="O'Connell B."/>
            <person name="Jenkins J."/>
            <person name="Brandt A."/>
            <person name="Calef R."/>
            <person name="Tung C.H."/>
            <person name="Huang T.K."/>
            <person name="Schmutz J."/>
            <person name="Satoh N."/>
            <person name="Yu J.K."/>
            <person name="Putnam N.H."/>
            <person name="Green R.E."/>
            <person name="Rokhsar D.S."/>
        </authorList>
    </citation>
    <scope>NUCLEOTIDE SEQUENCE [LARGE SCALE GENOMIC DNA]</scope>
    <source>
        <strain evidence="3">S238N-H82</strain>
    </source>
</reference>
<name>A0A9J7M6E4_BRAFL</name>
<dbReference type="PANTHER" id="PTHR36981:SF9">
    <property type="entry name" value="NANOR-RELATED"/>
    <property type="match status" value="1"/>
</dbReference>
<dbReference type="GeneID" id="118428880"/>
<evidence type="ECO:0000313" key="3">
    <source>
        <dbReference type="Proteomes" id="UP000001554"/>
    </source>
</evidence>
<protein>
    <submittedName>
        <fullName evidence="4">Uncharacterized protein LOC118428880</fullName>
    </submittedName>
</protein>
<gene>
    <name evidence="4" type="primary">LOC118428880</name>
</gene>
<feature type="region of interest" description="Disordered" evidence="1">
    <location>
        <begin position="15"/>
        <end position="35"/>
    </location>
</feature>
<dbReference type="OMA" id="EREEPQN"/>
<evidence type="ECO:0000256" key="1">
    <source>
        <dbReference type="SAM" id="MobiDB-lite"/>
    </source>
</evidence>
<dbReference type="InterPro" id="IPR046815">
    <property type="entry name" value="P2RX7_C"/>
</dbReference>
<dbReference type="PANTHER" id="PTHR36981">
    <property type="entry name" value="ZGC:195170"/>
    <property type="match status" value="1"/>
</dbReference>
<evidence type="ECO:0000313" key="4">
    <source>
        <dbReference type="RefSeq" id="XP_035695018.1"/>
    </source>
</evidence>